<keyword evidence="1" id="KW-0378">Hydrolase</keyword>
<dbReference type="Gene3D" id="3.40.50.1110">
    <property type="entry name" value="SGNH hydrolase"/>
    <property type="match status" value="1"/>
</dbReference>
<dbReference type="InParanoid" id="A0A2P6NVM8"/>
<keyword evidence="5" id="KW-1185">Reference proteome</keyword>
<dbReference type="PROSITE" id="PS50231">
    <property type="entry name" value="RICIN_B_LECTIN"/>
    <property type="match status" value="1"/>
</dbReference>
<dbReference type="AlphaFoldDB" id="A0A2P6NVM8"/>
<proteinExistence type="predicted"/>
<reference evidence="4 5" key="1">
    <citation type="journal article" date="2018" name="Genome Biol. Evol.">
        <title>Multiple Roots of Fruiting Body Formation in Amoebozoa.</title>
        <authorList>
            <person name="Hillmann F."/>
            <person name="Forbes G."/>
            <person name="Novohradska S."/>
            <person name="Ferling I."/>
            <person name="Riege K."/>
            <person name="Groth M."/>
            <person name="Westermann M."/>
            <person name="Marz M."/>
            <person name="Spaller T."/>
            <person name="Winckler T."/>
            <person name="Schaap P."/>
            <person name="Glockner G."/>
        </authorList>
    </citation>
    <scope>NUCLEOTIDE SEQUENCE [LARGE SCALE GENOMIC DNA]</scope>
    <source>
        <strain evidence="4 5">Jena</strain>
    </source>
</reference>
<dbReference type="OrthoDB" id="42638at2759"/>
<dbReference type="GO" id="GO:0005975">
    <property type="term" value="P:carbohydrate metabolic process"/>
    <property type="evidence" value="ECO:0007669"/>
    <property type="project" value="TreeGrafter"/>
</dbReference>
<dbReference type="PANTHER" id="PTHR22901">
    <property type="entry name" value="SIALATE O-ACETYLESTERASE"/>
    <property type="match status" value="1"/>
</dbReference>
<evidence type="ECO:0000256" key="1">
    <source>
        <dbReference type="ARBA" id="ARBA00022801"/>
    </source>
</evidence>
<protein>
    <recommendedName>
        <fullName evidence="3">Sialate O-acetylesterase domain-containing protein</fullName>
    </recommendedName>
</protein>
<dbReference type="EMBL" id="MDYQ01000015">
    <property type="protein sequence ID" value="PRP88019.1"/>
    <property type="molecule type" value="Genomic_DNA"/>
</dbReference>
<dbReference type="PROSITE" id="PS51257">
    <property type="entry name" value="PROKAR_LIPOPROTEIN"/>
    <property type="match status" value="1"/>
</dbReference>
<dbReference type="SUPFAM" id="SSF50370">
    <property type="entry name" value="Ricin B-like lectins"/>
    <property type="match status" value="1"/>
</dbReference>
<dbReference type="InterPro" id="IPR039329">
    <property type="entry name" value="SIAE"/>
</dbReference>
<evidence type="ECO:0000256" key="2">
    <source>
        <dbReference type="SAM" id="SignalP"/>
    </source>
</evidence>
<dbReference type="Proteomes" id="UP000241769">
    <property type="component" value="Unassembled WGS sequence"/>
</dbReference>
<gene>
    <name evidence="4" type="ORF">PROFUN_04447</name>
</gene>
<dbReference type="Pfam" id="PF03629">
    <property type="entry name" value="SASA"/>
    <property type="match status" value="1"/>
</dbReference>
<dbReference type="CDD" id="cd00161">
    <property type="entry name" value="beta-trefoil_Ricin-like"/>
    <property type="match status" value="1"/>
</dbReference>
<accession>A0A2P6NVM8</accession>
<dbReference type="SUPFAM" id="SSF52266">
    <property type="entry name" value="SGNH hydrolase"/>
    <property type="match status" value="1"/>
</dbReference>
<feature type="signal peptide" evidence="2">
    <location>
        <begin position="1"/>
        <end position="24"/>
    </location>
</feature>
<evidence type="ECO:0000313" key="4">
    <source>
        <dbReference type="EMBL" id="PRP88019.1"/>
    </source>
</evidence>
<comment type="caution">
    <text evidence="4">The sequence shown here is derived from an EMBL/GenBank/DDBJ whole genome shotgun (WGS) entry which is preliminary data.</text>
</comment>
<feature type="chain" id="PRO_5015137183" description="Sialate O-acetylesterase domain-containing protein" evidence="2">
    <location>
        <begin position="25"/>
        <end position="636"/>
    </location>
</feature>
<dbReference type="PANTHER" id="PTHR22901:SF0">
    <property type="entry name" value="SIALATE O-ACETYLESTERASE"/>
    <property type="match status" value="1"/>
</dbReference>
<dbReference type="InterPro" id="IPR005181">
    <property type="entry name" value="SASA"/>
</dbReference>
<sequence length="636" mass="68726">MMRGLLFLALVLSACGALLQPGYASNMVLQRAPQQAILAGNGLTAGAALVVNFNGRNGTATASASGAWNYSLPATPAGGPYNITVYSGSSQQQLTNVLFGDVILCSGQSNMEFKMSQIFSNETYLNAASNYPDIRVLHNYNGNWQVSSETALSSFSAVCYLSALNTYNTSRIPLGLLQATVGGTRIELWSPPGTQSNCYGYDVPSFSSLYNARIAPFIPQRISAVIWYQGEANVNAAGVYNCQLANLVRSWRANFGYDDSLPWFIVQLAGWGSGSYRALSGQRQAQKNVADTVPNVSIYTAADLHDRLSPFGNIHPRNKEPIGLRISNGLLNKVESVRTIANAGSVNITLTISFVADQTTQGLAIRKINCSDPEISAYCSNLFEISVQIAGAAAVPTKWIAVQQYSLQNGMLVLSTVIPVNSSYTGWRYAWEDIPPMVLYNAANYPTLPYQSQAPSLFPSDGYYTMEYISYGYGLGYRNGSVVQGVQLSVVPRINPVWLFQSDSDHFGSLRHNSTGLYLTTSGVNCSSVSLEPKSGQNNQRWFMINTGLDDLRYSIYNSVCGWKVLNNNCNPALNVNLTVDTFGGCSIWSLNRIAPAPPSTTTDNVVGTTALPSGGHLLSYSAIIVCVALLVSLFL</sequence>
<organism evidence="4 5">
    <name type="scientific">Planoprotostelium fungivorum</name>
    <dbReference type="NCBI Taxonomy" id="1890364"/>
    <lineage>
        <taxon>Eukaryota</taxon>
        <taxon>Amoebozoa</taxon>
        <taxon>Evosea</taxon>
        <taxon>Variosea</taxon>
        <taxon>Cavosteliida</taxon>
        <taxon>Cavosteliaceae</taxon>
        <taxon>Planoprotostelium</taxon>
    </lineage>
</organism>
<name>A0A2P6NVM8_9EUKA</name>
<feature type="domain" description="Sialate O-acetylesterase" evidence="3">
    <location>
        <begin position="101"/>
        <end position="306"/>
    </location>
</feature>
<evidence type="ECO:0000259" key="3">
    <source>
        <dbReference type="Pfam" id="PF03629"/>
    </source>
</evidence>
<evidence type="ECO:0000313" key="5">
    <source>
        <dbReference type="Proteomes" id="UP000241769"/>
    </source>
</evidence>
<keyword evidence="2" id="KW-0732">Signal</keyword>
<dbReference type="InterPro" id="IPR035992">
    <property type="entry name" value="Ricin_B-like_lectins"/>
</dbReference>
<dbReference type="InterPro" id="IPR036514">
    <property type="entry name" value="SGNH_hydro_sf"/>
</dbReference>
<dbReference type="GO" id="GO:0001681">
    <property type="term" value="F:sialate O-acetylesterase activity"/>
    <property type="evidence" value="ECO:0007669"/>
    <property type="project" value="InterPro"/>
</dbReference>